<protein>
    <recommendedName>
        <fullName evidence="6">Small ribosomal subunit protein mS23</fullName>
    </recommendedName>
</protein>
<evidence type="ECO:0000313" key="9">
    <source>
        <dbReference type="EMBL" id="KAK2831746.1"/>
    </source>
</evidence>
<keyword evidence="5" id="KW-0687">Ribonucleoprotein</keyword>
<evidence type="ECO:0000313" key="10">
    <source>
        <dbReference type="Proteomes" id="UP001187315"/>
    </source>
</evidence>
<dbReference type="GO" id="GO:0006412">
    <property type="term" value="P:translation"/>
    <property type="evidence" value="ECO:0007669"/>
    <property type="project" value="InterPro"/>
</dbReference>
<evidence type="ECO:0000259" key="8">
    <source>
        <dbReference type="Pfam" id="PF10484"/>
    </source>
</evidence>
<comment type="subcellular location">
    <subcellularLocation>
        <location evidence="1">Mitochondrion</location>
    </subcellularLocation>
</comment>
<evidence type="ECO:0000256" key="4">
    <source>
        <dbReference type="ARBA" id="ARBA00023128"/>
    </source>
</evidence>
<dbReference type="InterPro" id="IPR019520">
    <property type="entry name" value="Ribosomal_mS23_met"/>
</dbReference>
<gene>
    <name evidence="9" type="ORF">Q7C36_016832</name>
</gene>
<sequence>MAGSRLEKVGTVFSRVRDLMRAGVIKESQKPVWFDVYSAFPPKREPVYVKPARFLRPKTEENVPEIFYKEDQIRAKFYELYGNGPKAFDLTKTSFVSTCQRFVEKYSELESRGDVDVKPEMLLDATAKALLADGVVLRRRGGGASVAAETHNPVLSMKLTDMLAEQQKDTTSVTHTPEEHTHTHTHTAPTDSSNTL</sequence>
<evidence type="ECO:0000256" key="1">
    <source>
        <dbReference type="ARBA" id="ARBA00004173"/>
    </source>
</evidence>
<dbReference type="GO" id="GO:0005739">
    <property type="term" value="C:mitochondrion"/>
    <property type="evidence" value="ECO:0007669"/>
    <property type="project" value="InterPro"/>
</dbReference>
<reference evidence="9" key="1">
    <citation type="submission" date="2023-08" db="EMBL/GenBank/DDBJ databases">
        <title>Pelteobagrus vachellii genome.</title>
        <authorList>
            <person name="Liu H."/>
        </authorList>
    </citation>
    <scope>NUCLEOTIDE SEQUENCE</scope>
    <source>
        <strain evidence="9">PRFRI_2022a</strain>
        <tissue evidence="9">Muscle</tissue>
    </source>
</reference>
<accession>A0AA88SAQ5</accession>
<evidence type="ECO:0000256" key="5">
    <source>
        <dbReference type="ARBA" id="ARBA00023274"/>
    </source>
</evidence>
<dbReference type="AlphaFoldDB" id="A0AA88SAQ5"/>
<dbReference type="CDD" id="cd23701">
    <property type="entry name" value="At1g26750"/>
    <property type="match status" value="1"/>
</dbReference>
<proteinExistence type="inferred from homology"/>
<feature type="region of interest" description="Disordered" evidence="7">
    <location>
        <begin position="164"/>
        <end position="196"/>
    </location>
</feature>
<dbReference type="PANTHER" id="PTHR15925">
    <property type="entry name" value="MITOCHONDRIAL RIBOSOMAL PROTEIN S23"/>
    <property type="match status" value="1"/>
</dbReference>
<evidence type="ECO:0000256" key="6">
    <source>
        <dbReference type="ARBA" id="ARBA00035137"/>
    </source>
</evidence>
<dbReference type="Pfam" id="PF10484">
    <property type="entry name" value="MRP-S23"/>
    <property type="match status" value="1"/>
</dbReference>
<dbReference type="Proteomes" id="UP001187315">
    <property type="component" value="Unassembled WGS sequence"/>
</dbReference>
<evidence type="ECO:0000256" key="7">
    <source>
        <dbReference type="SAM" id="MobiDB-lite"/>
    </source>
</evidence>
<evidence type="ECO:0000256" key="2">
    <source>
        <dbReference type="ARBA" id="ARBA00009864"/>
    </source>
</evidence>
<organism evidence="9 10">
    <name type="scientific">Tachysurus vachellii</name>
    <name type="common">Darkbarbel catfish</name>
    <name type="synonym">Pelteobagrus vachellii</name>
    <dbReference type="NCBI Taxonomy" id="175792"/>
    <lineage>
        <taxon>Eukaryota</taxon>
        <taxon>Metazoa</taxon>
        <taxon>Chordata</taxon>
        <taxon>Craniata</taxon>
        <taxon>Vertebrata</taxon>
        <taxon>Euteleostomi</taxon>
        <taxon>Actinopterygii</taxon>
        <taxon>Neopterygii</taxon>
        <taxon>Teleostei</taxon>
        <taxon>Ostariophysi</taxon>
        <taxon>Siluriformes</taxon>
        <taxon>Bagridae</taxon>
        <taxon>Tachysurus</taxon>
    </lineage>
</organism>
<keyword evidence="3" id="KW-0689">Ribosomal protein</keyword>
<dbReference type="PANTHER" id="PTHR15925:SF2">
    <property type="entry name" value="SMALL RIBOSOMAL SUBUNIT PROTEIN MS23"/>
    <property type="match status" value="1"/>
</dbReference>
<dbReference type="InterPro" id="IPR023611">
    <property type="entry name" value="mS23_dom_met"/>
</dbReference>
<dbReference type="GO" id="GO:0005840">
    <property type="term" value="C:ribosome"/>
    <property type="evidence" value="ECO:0007669"/>
    <property type="project" value="InterPro"/>
</dbReference>
<dbReference type="EMBL" id="JAVHJS010000017">
    <property type="protein sequence ID" value="KAK2831746.1"/>
    <property type="molecule type" value="Genomic_DNA"/>
</dbReference>
<keyword evidence="4" id="KW-0496">Mitochondrion</keyword>
<dbReference type="InterPro" id="IPR059242">
    <property type="entry name" value="mS23_dom"/>
</dbReference>
<dbReference type="GO" id="GO:0003735">
    <property type="term" value="F:structural constituent of ribosome"/>
    <property type="evidence" value="ECO:0007669"/>
    <property type="project" value="InterPro"/>
</dbReference>
<comment type="similarity">
    <text evidence="2">Belongs to the mitochondrion-specific ribosomal protein mS23 family.</text>
</comment>
<name>A0AA88SAQ5_TACVA</name>
<keyword evidence="10" id="KW-1185">Reference proteome</keyword>
<comment type="caution">
    <text evidence="9">The sequence shown here is derived from an EMBL/GenBank/DDBJ whole genome shotgun (WGS) entry which is preliminary data.</text>
</comment>
<feature type="domain" description="Small ribosomal subunit protein mS23 conserved" evidence="8">
    <location>
        <begin position="2"/>
        <end position="133"/>
    </location>
</feature>
<evidence type="ECO:0000256" key="3">
    <source>
        <dbReference type="ARBA" id="ARBA00022980"/>
    </source>
</evidence>